<dbReference type="AlphaFoldDB" id="A0A1G9VYB7"/>
<dbReference type="OrthoDB" id="9821235at2"/>
<name>A0A1G9VYB7_9ACTN</name>
<gene>
    <name evidence="2" type="ORF">SAMN05421869_15519</name>
</gene>
<feature type="compositionally biased region" description="Polar residues" evidence="1">
    <location>
        <begin position="122"/>
        <end position="136"/>
    </location>
</feature>
<feature type="region of interest" description="Disordered" evidence="1">
    <location>
        <begin position="1"/>
        <end position="146"/>
    </location>
</feature>
<reference evidence="2 3" key="1">
    <citation type="submission" date="2016-10" db="EMBL/GenBank/DDBJ databases">
        <authorList>
            <person name="de Groot N.N."/>
        </authorList>
    </citation>
    <scope>NUCLEOTIDE SEQUENCE [LARGE SCALE GENOMIC DNA]</scope>
    <source>
        <strain evidence="2 3">CGMCC 4.6533</strain>
    </source>
</reference>
<proteinExistence type="predicted"/>
<dbReference type="EMBL" id="FNDJ01000055">
    <property type="protein sequence ID" value="SDM77288.1"/>
    <property type="molecule type" value="Genomic_DNA"/>
</dbReference>
<keyword evidence="3" id="KW-1185">Reference proteome</keyword>
<dbReference type="Proteomes" id="UP000199202">
    <property type="component" value="Unassembled WGS sequence"/>
</dbReference>
<feature type="compositionally biased region" description="Low complexity" evidence="1">
    <location>
        <begin position="488"/>
        <end position="506"/>
    </location>
</feature>
<feature type="compositionally biased region" description="Basic and acidic residues" evidence="1">
    <location>
        <begin position="34"/>
        <end position="45"/>
    </location>
</feature>
<dbReference type="RefSeq" id="WP_143044318.1">
    <property type="nucleotide sequence ID" value="NZ_FNDJ01000055.1"/>
</dbReference>
<sequence length="520" mass="57009">MSDQPPGAPASGKGTLQGTSSQKGSTRTNQLKQAQDKDMVLHSTEDLWDIITPGSKPPAKPDAKPPAKQPGKPTAVPPVVEQVDTTPPSSLNKRKRNSERIENNQRRKVVSNVDRQVLPGQKPSSTTSGQPKSTAESGPLVGGDAPIIITGPDGKGGIALLTHGAQTQAALDRDYLYQVLTKIRNNDIFSDLMARVVRGKTTSWAQMVADHQNLPPDQQLPREVLERLLLVPENVGIVVIDRAGFAGLEVDLVQNPELPQAGYTPSLHTIEIDSNAEDDPYIAGVDAGGYWLYFKRMLFELCNAGQRETLIRIDDEVKKGAVDCVVYTLAHEVVESMTEEIRDDHWAQVLNSKDCRTIIDEKTGRTKVLNPKPTKSDLFTTPIAPNREKKLQDSLTTSHPALYIDAWQRLSPNHDAMIKPDFSRTNGRLSAIRKGVIQLTTYPVGTGLVEDFLSYVNEKWDAALNRTQTPNLVTPVSEKKSQPTSNVKPKQQTKKSTQQKPTQQNKGSGTGRTGGPRKKV</sequence>
<evidence type="ECO:0000256" key="1">
    <source>
        <dbReference type="SAM" id="MobiDB-lite"/>
    </source>
</evidence>
<evidence type="ECO:0000313" key="3">
    <source>
        <dbReference type="Proteomes" id="UP000199202"/>
    </source>
</evidence>
<accession>A0A1G9VYB7</accession>
<evidence type="ECO:0000313" key="2">
    <source>
        <dbReference type="EMBL" id="SDM77288.1"/>
    </source>
</evidence>
<feature type="compositionally biased region" description="Polar residues" evidence="1">
    <location>
        <begin position="14"/>
        <end position="33"/>
    </location>
</feature>
<feature type="region of interest" description="Disordered" evidence="1">
    <location>
        <begin position="471"/>
        <end position="520"/>
    </location>
</feature>
<organism evidence="2 3">
    <name type="scientific">Nonomuraea jiangxiensis</name>
    <dbReference type="NCBI Taxonomy" id="633440"/>
    <lineage>
        <taxon>Bacteria</taxon>
        <taxon>Bacillati</taxon>
        <taxon>Actinomycetota</taxon>
        <taxon>Actinomycetes</taxon>
        <taxon>Streptosporangiales</taxon>
        <taxon>Streptosporangiaceae</taxon>
        <taxon>Nonomuraea</taxon>
    </lineage>
</organism>
<protein>
    <submittedName>
        <fullName evidence="2">Uncharacterized protein</fullName>
    </submittedName>
</protein>